<evidence type="ECO:0000313" key="2">
    <source>
        <dbReference type="EMBL" id="CZT12282.1"/>
    </source>
</evidence>
<name>A0A1E1LP63_9HELO</name>
<feature type="region of interest" description="Disordered" evidence="1">
    <location>
        <begin position="70"/>
        <end position="89"/>
    </location>
</feature>
<evidence type="ECO:0000313" key="3">
    <source>
        <dbReference type="Proteomes" id="UP000178129"/>
    </source>
</evidence>
<sequence>MMHGPGSAMINTGSEPNLAYKYLDRVLAGKRNHARFDSGSRGKQETIFRETKRSFPDDLAHENTLAQMSLTKEYPSKDQVASSASQGSSQGVVSYIFNPPRAPALAIELIVPV</sequence>
<evidence type="ECO:0000256" key="1">
    <source>
        <dbReference type="SAM" id="MobiDB-lite"/>
    </source>
</evidence>
<feature type="compositionally biased region" description="Low complexity" evidence="1">
    <location>
        <begin position="79"/>
        <end position="89"/>
    </location>
</feature>
<dbReference type="InParanoid" id="A0A1E1LP63"/>
<comment type="caution">
    <text evidence="2">The sequence shown here is derived from an EMBL/GenBank/DDBJ whole genome shotgun (WGS) entry which is preliminary data.</text>
</comment>
<organism evidence="2 3">
    <name type="scientific">Rhynchosporium graminicola</name>
    <dbReference type="NCBI Taxonomy" id="2792576"/>
    <lineage>
        <taxon>Eukaryota</taxon>
        <taxon>Fungi</taxon>
        <taxon>Dikarya</taxon>
        <taxon>Ascomycota</taxon>
        <taxon>Pezizomycotina</taxon>
        <taxon>Leotiomycetes</taxon>
        <taxon>Helotiales</taxon>
        <taxon>Ploettnerulaceae</taxon>
        <taxon>Rhynchosporium</taxon>
    </lineage>
</organism>
<dbReference type="Proteomes" id="UP000178129">
    <property type="component" value="Unassembled WGS sequence"/>
</dbReference>
<accession>A0A1E1LP63</accession>
<dbReference type="AlphaFoldDB" id="A0A1E1LP63"/>
<feature type="region of interest" description="Disordered" evidence="1">
    <location>
        <begin position="34"/>
        <end position="60"/>
    </location>
</feature>
<reference evidence="3" key="1">
    <citation type="submission" date="2016-03" db="EMBL/GenBank/DDBJ databases">
        <authorList>
            <person name="Ploux O."/>
        </authorList>
    </citation>
    <scope>NUCLEOTIDE SEQUENCE [LARGE SCALE GENOMIC DNA]</scope>
    <source>
        <strain evidence="3">UK7</strain>
    </source>
</reference>
<dbReference type="EMBL" id="FJUW01000070">
    <property type="protein sequence ID" value="CZT12282.1"/>
    <property type="molecule type" value="Genomic_DNA"/>
</dbReference>
<keyword evidence="3" id="KW-1185">Reference proteome</keyword>
<protein>
    <submittedName>
        <fullName evidence="2">Uncharacterized protein</fullName>
    </submittedName>
</protein>
<gene>
    <name evidence="2" type="ORF">RCO7_10491</name>
</gene>
<proteinExistence type="predicted"/>